<proteinExistence type="predicted"/>
<sequence length="104" mass="11376">MKGITFDNTGQSGQVVVRLDAQPTEILCGVVASPPAAQEDGSLSSSFRRNIHLAVDLLAFDLSLLSALMCLRSIWLGWSLWRVSRQLERQRGPFLGVHPNLTSA</sequence>
<name>A0A183TTS7_SCHSO</name>
<evidence type="ECO:0000313" key="2">
    <source>
        <dbReference type="Proteomes" id="UP000275846"/>
    </source>
</evidence>
<gene>
    <name evidence="1" type="ORF">SSLN_LOCUS19875</name>
</gene>
<evidence type="ECO:0000313" key="3">
    <source>
        <dbReference type="WBParaSite" id="SSLN_0002061401-mRNA-1"/>
    </source>
</evidence>
<dbReference type="OrthoDB" id="10537939at2759"/>
<dbReference type="WBParaSite" id="SSLN_0002061401-mRNA-1">
    <property type="protein sequence ID" value="SSLN_0002061401-mRNA-1"/>
    <property type="gene ID" value="SSLN_0002061401"/>
</dbReference>
<dbReference type="EMBL" id="UYSU01050072">
    <property type="protein sequence ID" value="VDM06261.1"/>
    <property type="molecule type" value="Genomic_DNA"/>
</dbReference>
<organism evidence="3">
    <name type="scientific">Schistocephalus solidus</name>
    <name type="common">Tapeworm</name>
    <dbReference type="NCBI Taxonomy" id="70667"/>
    <lineage>
        <taxon>Eukaryota</taxon>
        <taxon>Metazoa</taxon>
        <taxon>Spiralia</taxon>
        <taxon>Lophotrochozoa</taxon>
        <taxon>Platyhelminthes</taxon>
        <taxon>Cestoda</taxon>
        <taxon>Eucestoda</taxon>
        <taxon>Diphyllobothriidea</taxon>
        <taxon>Diphyllobothriidae</taxon>
        <taxon>Schistocephalus</taxon>
    </lineage>
</organism>
<dbReference type="AlphaFoldDB" id="A0A183TTS7"/>
<accession>A0A183TTS7</accession>
<evidence type="ECO:0000313" key="1">
    <source>
        <dbReference type="EMBL" id="VDM06261.1"/>
    </source>
</evidence>
<reference evidence="3" key="1">
    <citation type="submission" date="2016-06" db="UniProtKB">
        <authorList>
            <consortium name="WormBaseParasite"/>
        </authorList>
    </citation>
    <scope>IDENTIFICATION</scope>
</reference>
<dbReference type="Proteomes" id="UP000275846">
    <property type="component" value="Unassembled WGS sequence"/>
</dbReference>
<protein>
    <submittedName>
        <fullName evidence="1 3">Uncharacterized protein</fullName>
    </submittedName>
</protein>
<keyword evidence="2" id="KW-1185">Reference proteome</keyword>
<reference evidence="1 2" key="2">
    <citation type="submission" date="2018-11" db="EMBL/GenBank/DDBJ databases">
        <authorList>
            <consortium name="Pathogen Informatics"/>
        </authorList>
    </citation>
    <scope>NUCLEOTIDE SEQUENCE [LARGE SCALE GENOMIC DNA]</scope>
    <source>
        <strain evidence="1 2">NST_G2</strain>
    </source>
</reference>
<dbReference type="STRING" id="70667.A0A183TTS7"/>